<evidence type="ECO:0000256" key="9">
    <source>
        <dbReference type="ARBA" id="ARBA00023139"/>
    </source>
</evidence>
<evidence type="ECO:0000256" key="6">
    <source>
        <dbReference type="ARBA" id="ARBA00022729"/>
    </source>
</evidence>
<keyword evidence="5 11" id="KW-0812">Transmembrane</keyword>
<dbReference type="Pfam" id="PF17090">
    <property type="entry name" value="Ytca"/>
    <property type="match status" value="1"/>
</dbReference>
<evidence type="ECO:0000256" key="2">
    <source>
        <dbReference type="ARBA" id="ARBA00008208"/>
    </source>
</evidence>
<evidence type="ECO:0000256" key="3">
    <source>
        <dbReference type="ARBA" id="ARBA00021237"/>
    </source>
</evidence>
<evidence type="ECO:0000256" key="10">
    <source>
        <dbReference type="ARBA" id="ARBA00023288"/>
    </source>
</evidence>
<evidence type="ECO:0000256" key="5">
    <source>
        <dbReference type="ARBA" id="ARBA00022692"/>
    </source>
</evidence>
<evidence type="ECO:0000256" key="8">
    <source>
        <dbReference type="ARBA" id="ARBA00023136"/>
    </source>
</evidence>
<keyword evidence="9" id="KW-0564">Palmitate</keyword>
<evidence type="ECO:0000313" key="12">
    <source>
        <dbReference type="EMBL" id="NVN40217.1"/>
    </source>
</evidence>
<name>A0A850P6G7_9PROT</name>
<keyword evidence="4" id="KW-1003">Cell membrane</keyword>
<protein>
    <recommendedName>
        <fullName evidence="3">Uncharacterized protein YtcA</fullName>
    </recommendedName>
</protein>
<comment type="similarity">
    <text evidence="2">Belongs to the YtcA family.</text>
</comment>
<evidence type="ECO:0000256" key="7">
    <source>
        <dbReference type="ARBA" id="ARBA00022989"/>
    </source>
</evidence>
<comment type="caution">
    <text evidence="12">The sequence shown here is derived from an EMBL/GenBank/DDBJ whole genome shotgun (WGS) entry which is preliminary data.</text>
</comment>
<keyword evidence="10" id="KW-0449">Lipoprotein</keyword>
<accession>A0A850P6G7</accession>
<keyword evidence="13" id="KW-1185">Reference proteome</keyword>
<dbReference type="RefSeq" id="WP_176613188.1">
    <property type="nucleotide sequence ID" value="NZ_JABXXR010000031.1"/>
</dbReference>
<evidence type="ECO:0000256" key="4">
    <source>
        <dbReference type="ARBA" id="ARBA00022475"/>
    </source>
</evidence>
<proteinExistence type="inferred from homology"/>
<dbReference type="Proteomes" id="UP000585665">
    <property type="component" value="Unassembled WGS sequence"/>
</dbReference>
<keyword evidence="8 11" id="KW-0472">Membrane</keyword>
<evidence type="ECO:0000313" key="13">
    <source>
        <dbReference type="Proteomes" id="UP000585665"/>
    </source>
</evidence>
<gene>
    <name evidence="12" type="ORF">HUK82_06505</name>
</gene>
<organism evidence="12 13">
    <name type="scientific">Ameyamaea chiangmaiensis</name>
    <dbReference type="NCBI Taxonomy" id="442969"/>
    <lineage>
        <taxon>Bacteria</taxon>
        <taxon>Pseudomonadati</taxon>
        <taxon>Pseudomonadota</taxon>
        <taxon>Alphaproteobacteria</taxon>
        <taxon>Acetobacterales</taxon>
        <taxon>Acetobacteraceae</taxon>
        <taxon>Ameyamaea</taxon>
    </lineage>
</organism>
<dbReference type="InterPro" id="IPR031381">
    <property type="entry name" value="YtcA"/>
</dbReference>
<dbReference type="GO" id="GO:0016020">
    <property type="term" value="C:membrane"/>
    <property type="evidence" value="ECO:0007669"/>
    <property type="project" value="UniProtKB-SubCell"/>
</dbReference>
<dbReference type="PROSITE" id="PS51257">
    <property type="entry name" value="PROKAR_LIPOPROTEIN"/>
    <property type="match status" value="1"/>
</dbReference>
<dbReference type="EMBL" id="JABXXR010000031">
    <property type="protein sequence ID" value="NVN40217.1"/>
    <property type="molecule type" value="Genomic_DNA"/>
</dbReference>
<feature type="transmembrane region" description="Helical" evidence="11">
    <location>
        <begin position="69"/>
        <end position="87"/>
    </location>
</feature>
<reference evidence="12 13" key="1">
    <citation type="submission" date="2020-06" db="EMBL/GenBank/DDBJ databases">
        <title>Description of novel acetic acid bacteria.</title>
        <authorList>
            <person name="Sombolestani A."/>
        </authorList>
    </citation>
    <scope>NUCLEOTIDE SEQUENCE [LARGE SCALE GENOMIC DNA]</scope>
    <source>
        <strain evidence="12 13">LMG 27010</strain>
    </source>
</reference>
<evidence type="ECO:0000256" key="1">
    <source>
        <dbReference type="ARBA" id="ARBA00004141"/>
    </source>
</evidence>
<keyword evidence="6" id="KW-0732">Signal</keyword>
<keyword evidence="7 11" id="KW-1133">Transmembrane helix</keyword>
<evidence type="ECO:0000256" key="11">
    <source>
        <dbReference type="SAM" id="Phobius"/>
    </source>
</evidence>
<comment type="subcellular location">
    <subcellularLocation>
        <location evidence="1">Membrane</location>
        <topology evidence="1">Multi-pass membrane protein</topology>
    </subcellularLocation>
</comment>
<dbReference type="AlphaFoldDB" id="A0A850P6G7"/>
<sequence>MRCAAFRRLPPLAVLTLGGCAMNGAPSFPVVGAYFPAWMICGLIGVAVAVVLRVMFVITGVDAVLSLRLFTYVALGTVAALLVWMVVFGP</sequence>
<feature type="transmembrane region" description="Helical" evidence="11">
    <location>
        <begin position="37"/>
        <end position="57"/>
    </location>
</feature>